<sequence length="83" mass="9781">MSKLMGCACEFRELERIPRSFWMRWIPFVRFYYCRQCRQQFLASKRKVDAARRMSVVYMSNSAGHSMTSAASMEPVERNDVSA</sequence>
<protein>
    <recommendedName>
        <fullName evidence="3">DUF2256 domain-containing protein</fullName>
    </recommendedName>
</protein>
<evidence type="ECO:0000313" key="1">
    <source>
        <dbReference type="EMBL" id="MDP9899036.1"/>
    </source>
</evidence>
<gene>
    <name evidence="1" type="ORF">J2W36_001281</name>
</gene>
<reference evidence="1 2" key="1">
    <citation type="submission" date="2023-07" db="EMBL/GenBank/DDBJ databases">
        <title>Sorghum-associated microbial communities from plants grown in Nebraska, USA.</title>
        <authorList>
            <person name="Schachtman D."/>
        </authorList>
    </citation>
    <scope>NUCLEOTIDE SEQUENCE [LARGE SCALE GENOMIC DNA]</scope>
    <source>
        <strain evidence="1 2">DS1607</strain>
    </source>
</reference>
<keyword evidence="2" id="KW-1185">Reference proteome</keyword>
<evidence type="ECO:0008006" key="3">
    <source>
        <dbReference type="Google" id="ProtNLM"/>
    </source>
</evidence>
<comment type="caution">
    <text evidence="1">The sequence shown here is derived from an EMBL/GenBank/DDBJ whole genome shotgun (WGS) entry which is preliminary data.</text>
</comment>
<accession>A0ABT9S3W1</accession>
<dbReference type="Proteomes" id="UP001226867">
    <property type="component" value="Unassembled WGS sequence"/>
</dbReference>
<dbReference type="EMBL" id="JAUSRO010000004">
    <property type="protein sequence ID" value="MDP9899036.1"/>
    <property type="molecule type" value="Genomic_DNA"/>
</dbReference>
<evidence type="ECO:0000313" key="2">
    <source>
        <dbReference type="Proteomes" id="UP001226867"/>
    </source>
</evidence>
<name>A0ABT9S3W1_9BURK</name>
<organism evidence="1 2">
    <name type="scientific">Variovorax ginsengisoli</name>
    <dbReference type="NCBI Taxonomy" id="363844"/>
    <lineage>
        <taxon>Bacteria</taxon>
        <taxon>Pseudomonadati</taxon>
        <taxon>Pseudomonadota</taxon>
        <taxon>Betaproteobacteria</taxon>
        <taxon>Burkholderiales</taxon>
        <taxon>Comamonadaceae</taxon>
        <taxon>Variovorax</taxon>
    </lineage>
</organism>
<dbReference type="RefSeq" id="WP_307688863.1">
    <property type="nucleotide sequence ID" value="NZ_JAUSRO010000004.1"/>
</dbReference>
<proteinExistence type="predicted"/>